<dbReference type="Pfam" id="PF13508">
    <property type="entry name" value="Acetyltransf_7"/>
    <property type="match status" value="1"/>
</dbReference>
<dbReference type="PANTHER" id="PTHR43877:SF2">
    <property type="entry name" value="AMINOALKYLPHOSPHONATE N-ACETYLTRANSFERASE-RELATED"/>
    <property type="match status" value="1"/>
</dbReference>
<keyword evidence="5" id="KW-1185">Reference proteome</keyword>
<sequence length="183" mass="20810">MNQAFTIHDHLISENSIMVQAQPQDTEAIMALLIEIAEWLRSKGSSQWRGLLEGHDSHNTVEAVRRGDVFVCKKEESIAGVVMLLQKPSEWDYKLWGAEAHTEDRAVYIHRLAVKREFANSGLGQAILQWCDSGIHFDGKSIVRLDCIASSPQLNQFYSRNGYTYKGEQDGFSKYEKSVTFKK</sequence>
<feature type="domain" description="N-acetyltransferase" evidence="3">
    <location>
        <begin position="16"/>
        <end position="183"/>
    </location>
</feature>
<name>A0ABW3UI49_9BACL</name>
<dbReference type="PROSITE" id="PS51186">
    <property type="entry name" value="GNAT"/>
    <property type="match status" value="1"/>
</dbReference>
<accession>A0ABW3UI49</accession>
<organism evidence="4 5">
    <name type="scientific">Paenibacillus vulneris</name>
    <dbReference type="NCBI Taxonomy" id="1133364"/>
    <lineage>
        <taxon>Bacteria</taxon>
        <taxon>Bacillati</taxon>
        <taxon>Bacillota</taxon>
        <taxon>Bacilli</taxon>
        <taxon>Bacillales</taxon>
        <taxon>Paenibacillaceae</taxon>
        <taxon>Paenibacillus</taxon>
    </lineage>
</organism>
<evidence type="ECO:0000313" key="4">
    <source>
        <dbReference type="EMBL" id="MFD1219914.1"/>
    </source>
</evidence>
<keyword evidence="2 4" id="KW-0012">Acyltransferase</keyword>
<evidence type="ECO:0000313" key="5">
    <source>
        <dbReference type="Proteomes" id="UP001597180"/>
    </source>
</evidence>
<dbReference type="InterPro" id="IPR016181">
    <property type="entry name" value="Acyl_CoA_acyltransferase"/>
</dbReference>
<comment type="caution">
    <text evidence="4">The sequence shown here is derived from an EMBL/GenBank/DDBJ whole genome shotgun (WGS) entry which is preliminary data.</text>
</comment>
<dbReference type="EMBL" id="JBHTLU010000012">
    <property type="protein sequence ID" value="MFD1219914.1"/>
    <property type="molecule type" value="Genomic_DNA"/>
</dbReference>
<dbReference type="CDD" id="cd04301">
    <property type="entry name" value="NAT_SF"/>
    <property type="match status" value="1"/>
</dbReference>
<dbReference type="InterPro" id="IPR000182">
    <property type="entry name" value="GNAT_dom"/>
</dbReference>
<evidence type="ECO:0000259" key="3">
    <source>
        <dbReference type="PROSITE" id="PS51186"/>
    </source>
</evidence>
<proteinExistence type="predicted"/>
<protein>
    <submittedName>
        <fullName evidence="4">GNAT family N-acetyltransferase</fullName>
        <ecNumber evidence="4">2.3.-.-</ecNumber>
    </submittedName>
</protein>
<dbReference type="RefSeq" id="WP_345594411.1">
    <property type="nucleotide sequence ID" value="NZ_BAABJG010000055.1"/>
</dbReference>
<dbReference type="Gene3D" id="3.40.630.30">
    <property type="match status" value="1"/>
</dbReference>
<dbReference type="EC" id="2.3.-.-" evidence="4"/>
<gene>
    <name evidence="4" type="ORF">ACFQ4B_07275</name>
</gene>
<dbReference type="Proteomes" id="UP001597180">
    <property type="component" value="Unassembled WGS sequence"/>
</dbReference>
<evidence type="ECO:0000256" key="2">
    <source>
        <dbReference type="ARBA" id="ARBA00023315"/>
    </source>
</evidence>
<dbReference type="GO" id="GO:0016746">
    <property type="term" value="F:acyltransferase activity"/>
    <property type="evidence" value="ECO:0007669"/>
    <property type="project" value="UniProtKB-KW"/>
</dbReference>
<dbReference type="InterPro" id="IPR050832">
    <property type="entry name" value="Bact_Acetyltransf"/>
</dbReference>
<reference evidence="5" key="1">
    <citation type="journal article" date="2019" name="Int. J. Syst. Evol. Microbiol.">
        <title>The Global Catalogue of Microorganisms (GCM) 10K type strain sequencing project: providing services to taxonomists for standard genome sequencing and annotation.</title>
        <authorList>
            <consortium name="The Broad Institute Genomics Platform"/>
            <consortium name="The Broad Institute Genome Sequencing Center for Infectious Disease"/>
            <person name="Wu L."/>
            <person name="Ma J."/>
        </authorList>
    </citation>
    <scope>NUCLEOTIDE SEQUENCE [LARGE SCALE GENOMIC DNA]</scope>
    <source>
        <strain evidence="5">CCUG 53270</strain>
    </source>
</reference>
<dbReference type="PANTHER" id="PTHR43877">
    <property type="entry name" value="AMINOALKYLPHOSPHONATE N-ACETYLTRANSFERASE-RELATED-RELATED"/>
    <property type="match status" value="1"/>
</dbReference>
<evidence type="ECO:0000256" key="1">
    <source>
        <dbReference type="ARBA" id="ARBA00022679"/>
    </source>
</evidence>
<keyword evidence="1 4" id="KW-0808">Transferase</keyword>
<dbReference type="SUPFAM" id="SSF55729">
    <property type="entry name" value="Acyl-CoA N-acyltransferases (Nat)"/>
    <property type="match status" value="1"/>
</dbReference>